<name>A0A6J4NSX1_9ACTN</name>
<protein>
    <submittedName>
        <fullName evidence="2">Uncharacterized protein</fullName>
    </submittedName>
</protein>
<accession>A0A6J4NSX1</accession>
<feature type="region of interest" description="Disordered" evidence="1">
    <location>
        <begin position="1"/>
        <end position="45"/>
    </location>
</feature>
<feature type="non-terminal residue" evidence="2">
    <location>
        <position position="1"/>
    </location>
</feature>
<dbReference type="AlphaFoldDB" id="A0A6J4NSX1"/>
<organism evidence="2">
    <name type="scientific">uncultured Quadrisphaera sp</name>
    <dbReference type="NCBI Taxonomy" id="904978"/>
    <lineage>
        <taxon>Bacteria</taxon>
        <taxon>Bacillati</taxon>
        <taxon>Actinomycetota</taxon>
        <taxon>Actinomycetes</taxon>
        <taxon>Kineosporiales</taxon>
        <taxon>Kineosporiaceae</taxon>
        <taxon>Quadrisphaera</taxon>
        <taxon>environmental samples</taxon>
    </lineage>
</organism>
<gene>
    <name evidence="2" type="ORF">AVDCRST_MAG35-688</name>
</gene>
<proteinExistence type="predicted"/>
<feature type="compositionally biased region" description="Basic and acidic residues" evidence="1">
    <location>
        <begin position="12"/>
        <end position="23"/>
    </location>
</feature>
<sequence>GAGRGAGPRRGRPLDADPLDAGRRGGGTGVTRRAAGRGFPGGHRL</sequence>
<evidence type="ECO:0000313" key="2">
    <source>
        <dbReference type="EMBL" id="CAA9396824.1"/>
    </source>
</evidence>
<evidence type="ECO:0000256" key="1">
    <source>
        <dbReference type="SAM" id="MobiDB-lite"/>
    </source>
</evidence>
<reference evidence="2" key="1">
    <citation type="submission" date="2020-02" db="EMBL/GenBank/DDBJ databases">
        <authorList>
            <person name="Meier V. D."/>
        </authorList>
    </citation>
    <scope>NUCLEOTIDE SEQUENCE</scope>
    <source>
        <strain evidence="2">AVDCRST_MAG35</strain>
    </source>
</reference>
<dbReference type="EMBL" id="CADCUY010000141">
    <property type="protein sequence ID" value="CAA9396824.1"/>
    <property type="molecule type" value="Genomic_DNA"/>
</dbReference>
<feature type="non-terminal residue" evidence="2">
    <location>
        <position position="45"/>
    </location>
</feature>